<evidence type="ECO:0000256" key="2">
    <source>
        <dbReference type="ARBA" id="ARBA00022448"/>
    </source>
</evidence>
<evidence type="ECO:0008006" key="10">
    <source>
        <dbReference type="Google" id="ProtNLM"/>
    </source>
</evidence>
<dbReference type="GO" id="GO:0007005">
    <property type="term" value="P:mitochondrion organization"/>
    <property type="evidence" value="ECO:0007669"/>
    <property type="project" value="TreeGrafter"/>
</dbReference>
<evidence type="ECO:0000259" key="7">
    <source>
        <dbReference type="Pfam" id="PF25036"/>
    </source>
</evidence>
<evidence type="ECO:0000259" key="5">
    <source>
        <dbReference type="Pfam" id="PF12624"/>
    </source>
</evidence>
<feature type="compositionally biased region" description="Acidic residues" evidence="4">
    <location>
        <begin position="841"/>
        <end position="856"/>
    </location>
</feature>
<keyword evidence="9" id="KW-1185">Reference proteome</keyword>
<evidence type="ECO:0000256" key="1">
    <source>
        <dbReference type="ARBA" id="ARBA00006545"/>
    </source>
</evidence>
<dbReference type="GO" id="GO:0006869">
    <property type="term" value="P:lipid transport"/>
    <property type="evidence" value="ECO:0007669"/>
    <property type="project" value="UniProtKB-KW"/>
</dbReference>
<feature type="compositionally biased region" description="Low complexity" evidence="4">
    <location>
        <begin position="1502"/>
        <end position="1514"/>
    </location>
</feature>
<organism evidence="8 9">
    <name type="scientific">Sphagnurus paluster</name>
    <dbReference type="NCBI Taxonomy" id="117069"/>
    <lineage>
        <taxon>Eukaryota</taxon>
        <taxon>Fungi</taxon>
        <taxon>Dikarya</taxon>
        <taxon>Basidiomycota</taxon>
        <taxon>Agaricomycotina</taxon>
        <taxon>Agaricomycetes</taxon>
        <taxon>Agaricomycetidae</taxon>
        <taxon>Agaricales</taxon>
        <taxon>Tricholomatineae</taxon>
        <taxon>Lyophyllaceae</taxon>
        <taxon>Sphagnurus</taxon>
    </lineage>
</organism>
<dbReference type="OrthoDB" id="428159at2759"/>
<dbReference type="PANTHER" id="PTHR16166">
    <property type="entry name" value="VACUOLAR PROTEIN SORTING-ASSOCIATED PROTEIN VPS13"/>
    <property type="match status" value="1"/>
</dbReference>
<feature type="compositionally biased region" description="Polar residues" evidence="4">
    <location>
        <begin position="415"/>
        <end position="435"/>
    </location>
</feature>
<evidence type="ECO:0000313" key="8">
    <source>
        <dbReference type="EMBL" id="KAG5639248.1"/>
    </source>
</evidence>
<evidence type="ECO:0000313" key="9">
    <source>
        <dbReference type="Proteomes" id="UP000717328"/>
    </source>
</evidence>
<protein>
    <recommendedName>
        <fullName evidence="10">Vacuolar protein sorting-associated protein</fullName>
    </recommendedName>
</protein>
<dbReference type="GO" id="GO:0045324">
    <property type="term" value="P:late endosome to vacuole transport"/>
    <property type="evidence" value="ECO:0007669"/>
    <property type="project" value="TreeGrafter"/>
</dbReference>
<accession>A0A9P7FW71</accession>
<dbReference type="Proteomes" id="UP000717328">
    <property type="component" value="Unassembled WGS sequence"/>
</dbReference>
<feature type="domain" description="VPS13-like middle region" evidence="6">
    <location>
        <begin position="1067"/>
        <end position="1791"/>
    </location>
</feature>
<dbReference type="Pfam" id="PF12624">
    <property type="entry name" value="VPS13_N"/>
    <property type="match status" value="1"/>
</dbReference>
<feature type="region of interest" description="Disordered" evidence="4">
    <location>
        <begin position="833"/>
        <end position="856"/>
    </location>
</feature>
<keyword evidence="2" id="KW-0813">Transport</keyword>
<evidence type="ECO:0000259" key="6">
    <source>
        <dbReference type="Pfam" id="PF25033"/>
    </source>
</evidence>
<dbReference type="GO" id="GO:0045053">
    <property type="term" value="P:protein retention in Golgi apparatus"/>
    <property type="evidence" value="ECO:0007669"/>
    <property type="project" value="TreeGrafter"/>
</dbReference>
<comment type="similarity">
    <text evidence="1">Belongs to the VPS13 family.</text>
</comment>
<name>A0A9P7FW71_9AGAR</name>
<feature type="domain" description="Chorein N-terminal" evidence="5">
    <location>
        <begin position="2"/>
        <end position="802"/>
    </location>
</feature>
<dbReference type="InterPro" id="IPR056747">
    <property type="entry name" value="VPS13-like_M"/>
</dbReference>
<sequence>LFNRILAPYVENLDLNQVNYGIGQGQLTLRNLRLKKGALDKFRLPVDVLQGHLGKLSLSLHWLNLGNQPVEILVEDVYLLIVPSAQTNHDLEEDEKRAQAAKAERLENAELLHMRGQAETGESVQAQGLWESLVAKIINNLQITVKNIHIRYEDSLSVPGHPFAAGVTLAGFTAVSVNEEWESAFIESTAGAIHKLANLQSLALYFDTDSPSIAGLSPAESKKMFFDMISHGQNNNSHQFILKPVSGEGRAIVNHKFDQKTPRFDVQLIFDEIGITLDDNQYRDIISLLDMYHVYMRQRQYQKFKTQEFYLSPAKSRLLFAGTAILEGVRERNRKWTWTYFAERRDDRKKSGRFFYWMFIFILNPSPKELNEIEALERKLSYEDIRFYRSIARSRLRKDEALRKQLESERKPETSKQGWTSWLWGSSPDSTSAQDPTFGGPMTEEQRKELYDILDYDEKEALRESFQAPRNSLKARVSAKLNKGSFTLKSDPHGSSNGVISVVFDVFEANLIQRPDNFEACISLGGLGVFDGSTKDSVYPQIVRVKDLEACNTTVTPDSTADLDPFFFVKFENCPLDERADTALTIRMRHMEIIYHKGYVEAIYKFLKPPASQLESVEALLSAASQTFEGLRKETRAGLEFALTTHKTVDFQVDMNAPIIIIPEDVTTHNCNHLIIDAGHISIESDLADKEAIRTIQLKRNKKYEDQDYKYLESLMYDKLSLKLDAAQFIVGNNYESCLDALHSGSSGSLHLLERINIDLQVQNSIVPTALNLARFKVSGKLPSLKVNFSDTKYKSLMRLIDVCIPEFGENSRSLPSGPVADSKGFQLPSGLFGPSATEYNIDEGDGSEENDEEDSREELFFEADDGMAGTPELHQHALELNFQVNNLRAAISKSTSDGVEKPLGDISFERFVLAFALAKYDMKVDINLRSVSLDLVQPGLPQPLRFISSAESNSSLDSHEDLLIVAYTRVQRDSPDFMSIYEGVDQSIDIKVSTFIFCAAPEPVISLYDFIMTTFVPQTATLNEVHGASAIDIRQDQVASEANSDGKIRVLVKLASIQLTLVHELESLATLSLSTADVTVFLRPRTLRVSGRLGSLALNNDAQTYHIRQEFNQILSIEGHNFAEFRYQTFDPEEDLYTGIKSSVYLNTASVKLHFLEQPLHDIYLFLFQLAKLKGLYDAATQVAVQSAPTIERMQFEISIKTPILVFPSNPATSRDVLVMKLGEITARNVSDPVTNNILASLSGIQLVSIIYENDQPYILKIIEKIDIQANVVQTAGIDRLIDTEFPDTQVDIKISDVRLNLTEVQYVLLVSLSQAVPRVLVYPSEHVTSNVSPTMPQSSSSKETSGLVDLEPELRIVPSTTGSSNWTSLDLLVSVDAIKLHLYDIHATSETNTKDHGIARFSLNDNTLRLKLLSDGSGEAQVIMRSFTMGNTRPGNSKFREIIPAAQHDRDQFMILYTFSGGSNVTSLLVLTVDSPKMIFAVDPVIALLDFFSSPFSSQPAPEPAEYAAEVPTLDTPPRGRMDFRVDLHDLSVSVLENDSDPESQSITLSVDQILLSQQGIVALSVNRLGMSLRRMGKSSDTVRFLDDVDLTLSLESRSSSSQKMTNMEVSVKPIVFRASYNDLRMISSIVTKAITLYGASNAQNESLDGVAATKSSKSIQTGGRSKSSAARRHTVGNARVLMSKEQASRNLLISDMNEQPMLHLKMKPFIVGVRDWSGELQATTTMAIHITYWNLTNSHWEPFIDPWAFTIAMSRDGPAGGVNLTLSARERLDVNLSTTFAELATTTLAMWGKEEYSLRKPRGTYAPYRIRNRTGSAILVWSDIENVQGTKDVAPVKILNDQTVEWRFDDWKTMREHVTTSGQHGIGLQFIGKSWEQLRSIPVDREGEFVFSLRPRTKYQSRLLCEVKVVENVKIVTIRSTYKIENQTLYPLELTLVDDMGHPAYSLEKIAPGQDYSLPIEAVMQNKIRIQPDQGFGYKWCSAIRFEDLIARKSFTIKCPHTNPIEAAFRFQAWVQTDTQGAGKLPKINLKLRAPLELENLLPYNLEYRIYDKDTDQNWRSYLRKGGVMPVHSVELTHFILLNVEVQDTEIQVFRQSEFAIINTNGHSDFDIENRLTLQDQHNRKLDLRLNYVRYPDSGGAFKVQIYSPYIVVNKTGLPFFIKSTRSTRAGSKEVAGQVEPDVLSTPFPFLLSHPHENGHEFIFKVGDSGWSKITSMEAPAAETALVIDSQKRKSDEIHVGLTWSEGLGKYKLTKVITLAPRFLIKNNMLEAISFREHGVPPRDRSVINPGERCPIQIIRSGEEKLLTIAYPGLNTQWSPPINIEDIGIVHFRLRAPSDEDTVGLIRADIQIEGSTIFISLSSSVDNWPFGIENESDYVIKLCQQDAIYEGQGSSTKGHPIYTIGPLIHMPYAWDFPAARDKKIVLEINGSRRVVDIMEIGNLIPFKFNDNQRAKAVSLDVRADEHQQVLRITNYNAERSPYKPRTRSNSASIARQDTFSSNAEAFEAVAENVPLSLTFTVEFAGIGVSLINRRMVEVVYMSLDALRLEYTSSTVAQAFNLSCGALQVDNQLHDALYPVVIQPTPIGKEASGVAALPTVQASILWLNDQEHGVLFVKYCSILLQALTIEADEDLLFSIYDLTQIKGASWEGTTEDVLLQNIDVIPEPVDNAVGQEVYFEILELQPIKLSLSFMRTERVSSEEKLSIRNPLAVVVNALTMTVGNINDAPLELNALGIKDMRLTIPELQTRITYHYRQDILRQLYRILGSADFIGNPVGLFTNVSSGVADIFYEPFHGVVMHGNKELGIGIAKGAASFLKKTVFGLSDSMTKFTSSVGKGASHSFCPSE</sequence>
<feature type="non-terminal residue" evidence="8">
    <location>
        <position position="2850"/>
    </location>
</feature>
<keyword evidence="3" id="KW-0445">Lipid transport</keyword>
<evidence type="ECO:0000256" key="4">
    <source>
        <dbReference type="SAM" id="MobiDB-lite"/>
    </source>
</evidence>
<reference evidence="8" key="2">
    <citation type="submission" date="2021-10" db="EMBL/GenBank/DDBJ databases">
        <title>Phylogenomics reveals ancestral predisposition of the termite-cultivated fungus Termitomyces towards a domesticated lifestyle.</title>
        <authorList>
            <person name="Auxier B."/>
            <person name="Grum-Grzhimaylo A."/>
            <person name="Cardenas M.E."/>
            <person name="Lodge J.D."/>
            <person name="Laessoe T."/>
            <person name="Pedersen O."/>
            <person name="Smith M.E."/>
            <person name="Kuyper T.W."/>
            <person name="Franco-Molano E.A."/>
            <person name="Baroni T.J."/>
            <person name="Aanen D.K."/>
        </authorList>
    </citation>
    <scope>NUCLEOTIDE SEQUENCE</scope>
    <source>
        <strain evidence="8">D49</strain>
    </source>
</reference>
<feature type="compositionally biased region" description="Basic and acidic residues" evidence="4">
    <location>
        <begin position="404"/>
        <end position="414"/>
    </location>
</feature>
<feature type="region of interest" description="Disordered" evidence="4">
    <location>
        <begin position="1502"/>
        <end position="1521"/>
    </location>
</feature>
<dbReference type="InterPro" id="IPR026854">
    <property type="entry name" value="VPS13_N"/>
</dbReference>
<evidence type="ECO:0000256" key="3">
    <source>
        <dbReference type="ARBA" id="ARBA00023055"/>
    </source>
</evidence>
<dbReference type="EMBL" id="JABCKI010005727">
    <property type="protein sequence ID" value="KAG5639248.1"/>
    <property type="molecule type" value="Genomic_DNA"/>
</dbReference>
<dbReference type="PANTHER" id="PTHR16166:SF93">
    <property type="entry name" value="INTERMEMBRANE LIPID TRANSFER PROTEIN VPS13"/>
    <property type="match status" value="1"/>
</dbReference>
<comment type="caution">
    <text evidence="8">The sequence shown here is derived from an EMBL/GenBank/DDBJ whole genome shotgun (WGS) entry which is preliminary data.</text>
</comment>
<dbReference type="Pfam" id="PF25036">
    <property type="entry name" value="VPS13_VAB"/>
    <property type="match status" value="1"/>
</dbReference>
<feature type="domain" description="Vacuolar protein sorting-associated protein 13 VPS13 adaptor binding" evidence="7">
    <location>
        <begin position="1853"/>
        <end position="2423"/>
    </location>
</feature>
<dbReference type="InterPro" id="IPR009543">
    <property type="entry name" value="VPS13_VAB"/>
</dbReference>
<dbReference type="Pfam" id="PF25033">
    <property type="entry name" value="VPS13_M"/>
    <property type="match status" value="1"/>
</dbReference>
<gene>
    <name evidence="8" type="ORF">H0H81_005322</name>
</gene>
<dbReference type="GO" id="GO:0006623">
    <property type="term" value="P:protein targeting to vacuole"/>
    <property type="evidence" value="ECO:0007669"/>
    <property type="project" value="TreeGrafter"/>
</dbReference>
<feature type="region of interest" description="Disordered" evidence="4">
    <location>
        <begin position="1656"/>
        <end position="1675"/>
    </location>
</feature>
<dbReference type="InterPro" id="IPR026847">
    <property type="entry name" value="VPS13"/>
</dbReference>
<feature type="region of interest" description="Disordered" evidence="4">
    <location>
        <begin position="404"/>
        <end position="442"/>
    </location>
</feature>
<reference evidence="8" key="1">
    <citation type="submission" date="2021-02" db="EMBL/GenBank/DDBJ databases">
        <authorList>
            <person name="Nieuwenhuis M."/>
            <person name="Van De Peppel L.J.J."/>
        </authorList>
    </citation>
    <scope>NUCLEOTIDE SEQUENCE</scope>
    <source>
        <strain evidence="8">D49</strain>
    </source>
</reference>
<feature type="compositionally biased region" description="Polar residues" evidence="4">
    <location>
        <begin position="1656"/>
        <end position="1671"/>
    </location>
</feature>
<proteinExistence type="inferred from homology"/>